<feature type="transmembrane region" description="Helical" evidence="17">
    <location>
        <begin position="102"/>
        <end position="122"/>
    </location>
</feature>
<reference evidence="19" key="1">
    <citation type="submission" date="2016-12" db="EMBL/GenBank/DDBJ databases">
        <title>A first mitochondrial genomes of three bathynellaceans (Malacostraca: Syncarida: Bathynellacea), and their phylogenetic position in Malacostraca.</title>
        <authorList>
            <person name="Song J.-H."/>
            <person name="Cho J.-L."/>
            <person name="Min G.-S."/>
        </authorList>
    </citation>
    <scope>NUCLEOTIDE SEQUENCE</scope>
    <source>
        <strain evidence="19">B</strain>
    </source>
</reference>
<dbReference type="EMBL" id="KY310670">
    <property type="protein sequence ID" value="ASV72580.1"/>
    <property type="molecule type" value="Genomic_DNA"/>
</dbReference>
<organism evidence="19">
    <name type="scientific">Arisubathynella cheongmiensis</name>
    <dbReference type="NCBI Taxonomy" id="2025387"/>
    <lineage>
        <taxon>Eukaryota</taxon>
        <taxon>Metazoa</taxon>
        <taxon>Ecdysozoa</taxon>
        <taxon>Arthropoda</taxon>
        <taxon>Crustacea</taxon>
        <taxon>Multicrustacea</taxon>
        <taxon>Malacostraca</taxon>
        <taxon>Eumalacostraca</taxon>
        <taxon>Syncarida</taxon>
        <taxon>Bathynellacea</taxon>
        <taxon>Parabathynellidae</taxon>
        <taxon>Arisubathynella</taxon>
    </lineage>
</organism>
<protein>
    <recommendedName>
        <fullName evidence="5 17">NADH-ubiquinone oxidoreductase chain 4</fullName>
        <ecNumber evidence="4 17">7.1.1.2</ecNumber>
    </recommendedName>
</protein>
<feature type="domain" description="NADH:quinone oxidoreductase/Mrp antiporter transmembrane" evidence="18">
    <location>
        <begin position="97"/>
        <end position="375"/>
    </location>
</feature>
<feature type="transmembrane region" description="Helical" evidence="17">
    <location>
        <begin position="129"/>
        <end position="152"/>
    </location>
</feature>
<comment type="function">
    <text evidence="17">Core subunit of the mitochondrial membrane respiratory chain NADH dehydrogenase (Complex I) which catalyzes electron transfer from NADH through the respiratory chain, using ubiquinone as an electron acceptor. Essential for the catalytic activity and assembly of complex I.</text>
</comment>
<keyword evidence="14 17" id="KW-0496">Mitochondrion</keyword>
<evidence type="ECO:0000256" key="17">
    <source>
        <dbReference type="RuleBase" id="RU003297"/>
    </source>
</evidence>
<dbReference type="GO" id="GO:0015990">
    <property type="term" value="P:electron transport coupled proton transport"/>
    <property type="evidence" value="ECO:0007669"/>
    <property type="project" value="TreeGrafter"/>
</dbReference>
<evidence type="ECO:0000313" key="19">
    <source>
        <dbReference type="EMBL" id="ASV72580.1"/>
    </source>
</evidence>
<keyword evidence="15 17" id="KW-0472">Membrane</keyword>
<feature type="transmembrane region" description="Helical" evidence="17">
    <location>
        <begin position="364"/>
        <end position="388"/>
    </location>
</feature>
<evidence type="ECO:0000256" key="10">
    <source>
        <dbReference type="ARBA" id="ARBA00022982"/>
    </source>
</evidence>
<keyword evidence="12 17" id="KW-0520">NAD</keyword>
<dbReference type="InterPro" id="IPR003918">
    <property type="entry name" value="NADH_UbQ_OxRdtase"/>
</dbReference>
<evidence type="ECO:0000256" key="14">
    <source>
        <dbReference type="ARBA" id="ARBA00023128"/>
    </source>
</evidence>
<evidence type="ECO:0000256" key="5">
    <source>
        <dbReference type="ARBA" id="ARBA00021006"/>
    </source>
</evidence>
<dbReference type="Pfam" id="PF00361">
    <property type="entry name" value="Proton_antipo_M"/>
    <property type="match status" value="1"/>
</dbReference>
<dbReference type="PRINTS" id="PR01437">
    <property type="entry name" value="NUOXDRDTASE4"/>
</dbReference>
<dbReference type="GO" id="GO:0031966">
    <property type="term" value="C:mitochondrial membrane"/>
    <property type="evidence" value="ECO:0007669"/>
    <property type="project" value="UniProtKB-SubCell"/>
</dbReference>
<dbReference type="PANTHER" id="PTHR43507">
    <property type="entry name" value="NADH-UBIQUINONE OXIDOREDUCTASE CHAIN 4"/>
    <property type="match status" value="1"/>
</dbReference>
<dbReference type="GO" id="GO:0042773">
    <property type="term" value="P:ATP synthesis coupled electron transport"/>
    <property type="evidence" value="ECO:0007669"/>
    <property type="project" value="InterPro"/>
</dbReference>
<evidence type="ECO:0000256" key="15">
    <source>
        <dbReference type="ARBA" id="ARBA00023136"/>
    </source>
</evidence>
<evidence type="ECO:0000256" key="8">
    <source>
        <dbReference type="ARBA" id="ARBA00022692"/>
    </source>
</evidence>
<comment type="catalytic activity">
    <reaction evidence="16 17">
        <text>a ubiquinone + NADH + 5 H(+)(in) = a ubiquinol + NAD(+) + 4 H(+)(out)</text>
        <dbReference type="Rhea" id="RHEA:29091"/>
        <dbReference type="Rhea" id="RHEA-COMP:9565"/>
        <dbReference type="Rhea" id="RHEA-COMP:9566"/>
        <dbReference type="ChEBI" id="CHEBI:15378"/>
        <dbReference type="ChEBI" id="CHEBI:16389"/>
        <dbReference type="ChEBI" id="CHEBI:17976"/>
        <dbReference type="ChEBI" id="CHEBI:57540"/>
        <dbReference type="ChEBI" id="CHEBI:57945"/>
        <dbReference type="EC" id="7.1.1.2"/>
    </reaction>
</comment>
<feature type="transmembrane region" description="Helical" evidence="17">
    <location>
        <begin position="46"/>
        <end position="67"/>
    </location>
</feature>
<feature type="transmembrane region" description="Helical" evidence="17">
    <location>
        <begin position="232"/>
        <end position="254"/>
    </location>
</feature>
<dbReference type="GO" id="GO:0003954">
    <property type="term" value="F:NADH dehydrogenase activity"/>
    <property type="evidence" value="ECO:0007669"/>
    <property type="project" value="TreeGrafter"/>
</dbReference>
<dbReference type="AlphaFoldDB" id="A0A7R6D8Q6"/>
<evidence type="ECO:0000256" key="9">
    <source>
        <dbReference type="ARBA" id="ARBA00022967"/>
    </source>
</evidence>
<keyword evidence="13 17" id="KW-0830">Ubiquinone</keyword>
<accession>A0A7R6D8Q6</accession>
<evidence type="ECO:0000256" key="4">
    <source>
        <dbReference type="ARBA" id="ARBA00012944"/>
    </source>
</evidence>
<feature type="transmembrane region" description="Helical" evidence="17">
    <location>
        <begin position="202"/>
        <end position="220"/>
    </location>
</feature>
<comment type="subcellular location">
    <subcellularLocation>
        <location evidence="2 17">Mitochondrion membrane</location>
        <topology evidence="2 17">Multi-pass membrane protein</topology>
    </subcellularLocation>
</comment>
<evidence type="ECO:0000259" key="18">
    <source>
        <dbReference type="Pfam" id="PF00361"/>
    </source>
</evidence>
<evidence type="ECO:0000256" key="6">
    <source>
        <dbReference type="ARBA" id="ARBA00022448"/>
    </source>
</evidence>
<keyword evidence="10 17" id="KW-0249">Electron transport</keyword>
<proteinExistence type="inferred from homology"/>
<evidence type="ECO:0000256" key="7">
    <source>
        <dbReference type="ARBA" id="ARBA00022660"/>
    </source>
</evidence>
<feature type="transmembrane region" description="Helical" evidence="17">
    <location>
        <begin position="79"/>
        <end position="96"/>
    </location>
</feature>
<keyword evidence="6 17" id="KW-0813">Transport</keyword>
<feature type="transmembrane region" description="Helical" evidence="17">
    <location>
        <begin position="285"/>
        <end position="306"/>
    </location>
</feature>
<keyword evidence="9" id="KW-1278">Translocase</keyword>
<dbReference type="GO" id="GO:0048039">
    <property type="term" value="F:ubiquinone binding"/>
    <property type="evidence" value="ECO:0007669"/>
    <property type="project" value="TreeGrafter"/>
</dbReference>
<dbReference type="PANTHER" id="PTHR43507:SF20">
    <property type="entry name" value="NADH-UBIQUINONE OXIDOREDUCTASE CHAIN 4"/>
    <property type="match status" value="1"/>
</dbReference>
<feature type="transmembrane region" description="Helical" evidence="17">
    <location>
        <begin position="327"/>
        <end position="344"/>
    </location>
</feature>
<evidence type="ECO:0000256" key="2">
    <source>
        <dbReference type="ARBA" id="ARBA00004225"/>
    </source>
</evidence>
<evidence type="ECO:0000256" key="11">
    <source>
        <dbReference type="ARBA" id="ARBA00022989"/>
    </source>
</evidence>
<keyword evidence="11 17" id="KW-1133">Transmembrane helix</keyword>
<keyword evidence="7 17" id="KW-0679">Respiratory chain</keyword>
<evidence type="ECO:0000256" key="16">
    <source>
        <dbReference type="ARBA" id="ARBA00049551"/>
    </source>
</evidence>
<comment type="similarity">
    <text evidence="3 17">Belongs to the complex I subunit 4 family.</text>
</comment>
<evidence type="ECO:0000256" key="3">
    <source>
        <dbReference type="ARBA" id="ARBA00009025"/>
    </source>
</evidence>
<feature type="transmembrane region" description="Helical" evidence="17">
    <location>
        <begin position="261"/>
        <end position="279"/>
    </location>
</feature>
<name>A0A7R6D8Q6_9CRUS</name>
<sequence>MTVILFSMMIISIKDMMMKIIMIFIIMSLMLFSSIDVFMYKVSILYFWDILSISMIFLTLLIVMICIMTKLKMYNNYTFYFLVSSLNLMLIISFSMDNLILFYLWFESSLIPIYLMIIGWGYQPERMSASLYLLFYTLVGSMPLLISILMIYQQNFSSYMRLQLEGYTNLFLMTLMIAFFIKTPMFMVHSWLPKAHVEAPTIGSMILAALMLKLGNYGLLRIMYMMKMNMDMVNFLIMGFILLSSIMISLICLMQMDIKSLIAYSSVAHMSLVMLSFFTNSSMSMMGIIFIMVGHGMCSSGMFYLAGTMYERSMSRSFNMNKSQNSLFPFMILFWFLMCSSNMASPPSMNLMGELNIMFTIIYWNKYTILLMFLIFLLIVIYSIYLYSRLFHGSLKNSLLMLIPSNLKEMLVCTMHWMPLNLMFLLTTLSY</sequence>
<keyword evidence="8 17" id="KW-0812">Transmembrane</keyword>
<comment type="function">
    <text evidence="1">Core subunit of the mitochondrial membrane respiratory chain NADH dehydrogenase (Complex I) that is believed to belong to the minimal assembly required for catalysis. Complex I functions in the transfer of electrons from NADH to the respiratory chain. The immediate electron acceptor for the enzyme is believed to be ubiquinone.</text>
</comment>
<gene>
    <name evidence="19" type="primary">nad4</name>
</gene>
<dbReference type="GO" id="GO:0008137">
    <property type="term" value="F:NADH dehydrogenase (ubiquinone) activity"/>
    <property type="evidence" value="ECO:0007669"/>
    <property type="project" value="UniProtKB-UniRule"/>
</dbReference>
<dbReference type="EC" id="7.1.1.2" evidence="4 17"/>
<evidence type="ECO:0000256" key="1">
    <source>
        <dbReference type="ARBA" id="ARBA00003257"/>
    </source>
</evidence>
<evidence type="ECO:0000256" key="13">
    <source>
        <dbReference type="ARBA" id="ARBA00023075"/>
    </source>
</evidence>
<geneLocation type="mitochondrion" evidence="19"/>
<dbReference type="InterPro" id="IPR001750">
    <property type="entry name" value="ND/Mrp_TM"/>
</dbReference>
<feature type="transmembrane region" description="Helical" evidence="17">
    <location>
        <begin position="20"/>
        <end position="40"/>
    </location>
</feature>
<evidence type="ECO:0000256" key="12">
    <source>
        <dbReference type="ARBA" id="ARBA00023027"/>
    </source>
</evidence>